<keyword evidence="1" id="KW-1133">Transmembrane helix</keyword>
<name>K9YS52_DACS8</name>
<protein>
    <recommendedName>
        <fullName evidence="2">DUF2062 domain-containing protein</fullName>
    </recommendedName>
</protein>
<keyword evidence="4" id="KW-1185">Reference proteome</keyword>
<proteinExistence type="predicted"/>
<dbReference type="Proteomes" id="UP000010482">
    <property type="component" value="Chromosome"/>
</dbReference>
<dbReference type="PATRIC" id="fig|13035.3.peg.623"/>
<dbReference type="EMBL" id="CP003944">
    <property type="protein sequence ID" value="AFZ49332.1"/>
    <property type="molecule type" value="Genomic_DNA"/>
</dbReference>
<feature type="transmembrane region" description="Helical" evidence="1">
    <location>
        <begin position="127"/>
        <end position="153"/>
    </location>
</feature>
<evidence type="ECO:0000313" key="4">
    <source>
        <dbReference type="Proteomes" id="UP000010482"/>
    </source>
</evidence>
<gene>
    <name evidence="3" type="ORF">Dacsa_0550</name>
</gene>
<evidence type="ECO:0000259" key="2">
    <source>
        <dbReference type="Pfam" id="PF09835"/>
    </source>
</evidence>
<dbReference type="STRING" id="13035.Dacsa_0550"/>
<dbReference type="KEGG" id="dsl:Dacsa_0550"/>
<dbReference type="HOGENOM" id="CLU_102912_1_0_3"/>
<dbReference type="RefSeq" id="WP_015228345.1">
    <property type="nucleotide sequence ID" value="NC_019780.1"/>
</dbReference>
<organism evidence="3 4">
    <name type="scientific">Dactylococcopsis salina (strain PCC 8305)</name>
    <name type="common">Myxobactron salinum</name>
    <dbReference type="NCBI Taxonomy" id="13035"/>
    <lineage>
        <taxon>Bacteria</taxon>
        <taxon>Bacillati</taxon>
        <taxon>Cyanobacteriota</taxon>
        <taxon>Cyanophyceae</taxon>
        <taxon>Nodosilineales</taxon>
        <taxon>Cymatolegaceae</taxon>
        <taxon>Dactylococcopsis</taxon>
    </lineage>
</organism>
<keyword evidence="1" id="KW-0812">Transmembrane</keyword>
<dbReference type="PANTHER" id="PTHR40547">
    <property type="entry name" value="SLL0298 PROTEIN"/>
    <property type="match status" value="1"/>
</dbReference>
<feature type="transmembrane region" description="Helical" evidence="1">
    <location>
        <begin position="45"/>
        <end position="68"/>
    </location>
</feature>
<dbReference type="InterPro" id="IPR018639">
    <property type="entry name" value="DUF2062"/>
</dbReference>
<dbReference type="PANTHER" id="PTHR40547:SF1">
    <property type="entry name" value="SLL0298 PROTEIN"/>
    <property type="match status" value="1"/>
</dbReference>
<keyword evidence="1" id="KW-0472">Membrane</keyword>
<feature type="domain" description="DUF2062" evidence="2">
    <location>
        <begin position="19"/>
        <end position="159"/>
    </location>
</feature>
<dbReference type="OrthoDB" id="9794343at2"/>
<sequence length="160" mass="17967">MQPASFLNQKKRKQSWWKRKLRYLYLRIIRLRSTTPAIARGLAMGVFAGLFPFFGAQTLLGVLLAILVRGNKITAAVGTWISNPLTYIPIYLFNFKVGQFLLGTHYLSTDIDWTSSTEILEAGKTFIATLLLGCTVVGAIVAINAYFIGLWLIPKLRNKN</sequence>
<evidence type="ECO:0000256" key="1">
    <source>
        <dbReference type="SAM" id="Phobius"/>
    </source>
</evidence>
<dbReference type="AlphaFoldDB" id="K9YS52"/>
<dbReference type="eggNOG" id="COG3216">
    <property type="taxonomic scope" value="Bacteria"/>
</dbReference>
<dbReference type="Pfam" id="PF09835">
    <property type="entry name" value="DUF2062"/>
    <property type="match status" value="1"/>
</dbReference>
<accession>K9YS52</accession>
<evidence type="ECO:0000313" key="3">
    <source>
        <dbReference type="EMBL" id="AFZ49332.1"/>
    </source>
</evidence>
<reference evidence="3" key="1">
    <citation type="submission" date="2012-04" db="EMBL/GenBank/DDBJ databases">
        <title>Finished genome of Dactylococcopsis salina PCC 8305.</title>
        <authorList>
            <consortium name="US DOE Joint Genome Institute"/>
            <person name="Gugger M."/>
            <person name="Coursin T."/>
            <person name="Rippka R."/>
            <person name="Tandeau De Marsac N."/>
            <person name="Huntemann M."/>
            <person name="Wei C.-L."/>
            <person name="Han J."/>
            <person name="Detter J.C."/>
            <person name="Han C."/>
            <person name="Tapia R."/>
            <person name="Daligault H."/>
            <person name="Chen A."/>
            <person name="Krypides N."/>
            <person name="Mavromatis K."/>
            <person name="Markowitz V."/>
            <person name="Szeto E."/>
            <person name="Ivanova N."/>
            <person name="Ovchinnikova G."/>
            <person name="Pagani I."/>
            <person name="Pati A."/>
            <person name="Goodwin L."/>
            <person name="Peters L."/>
            <person name="Pitluck S."/>
            <person name="Woyke T."/>
            <person name="Kerfeld C."/>
        </authorList>
    </citation>
    <scope>NUCLEOTIDE SEQUENCE [LARGE SCALE GENOMIC DNA]</scope>
    <source>
        <strain evidence="3">PCC 8305</strain>
    </source>
</reference>